<accession>A1VWU7</accession>
<reference evidence="4" key="1">
    <citation type="journal article" date="2009" name="Environ. Microbiol.">
        <title>The genome of Polaromonas naphthalenivorans strain CJ2, isolated from coal tar-contaminated sediment, reveals physiological and metabolic versatility and evolution through extensive horizontal gene transfer.</title>
        <authorList>
            <person name="Yagi J.M."/>
            <person name="Sims D."/>
            <person name="Brettin T."/>
            <person name="Bruce D."/>
            <person name="Madsen E.L."/>
        </authorList>
    </citation>
    <scope>NUCLEOTIDE SEQUENCE [LARGE SCALE GENOMIC DNA]</scope>
    <source>
        <strain evidence="4">CJ2</strain>
        <plasmid evidence="4">Plasmid pPNAP04</plasmid>
    </source>
</reference>
<sequence length="225" mass="25176">MMLVSKLLLATSICLMLACPSLFVIAQETDNSTLHQAQAGEPPGTSHSVISTVSDIERYKLDLEIKKFDFEREKYRDSIDIERTKAWISALSIVIPLLVVAATIGFSVRTQKQQADLTRQALQEESQRDFDLKVAEALISAPGPVEAHNRALALKDLLPHRLSSDFANAFEPEKHGRLQAPEGRKEFMRLVAAKPDNKDAIIKLWKELWPGDVWVQKVSSNDSLT</sequence>
<dbReference type="HOGENOM" id="CLU_1228992_0_0_4"/>
<name>A1VWU7_POLNA</name>
<feature type="signal peptide" evidence="2">
    <location>
        <begin position="1"/>
        <end position="26"/>
    </location>
</feature>
<keyword evidence="1" id="KW-1133">Transmembrane helix</keyword>
<geneLocation type="plasmid" evidence="3 4">
    <name>pPNAP04</name>
</geneLocation>
<keyword evidence="3" id="KW-0614">Plasmid</keyword>
<protein>
    <recommendedName>
        <fullName evidence="5">Transmembrane protein</fullName>
    </recommendedName>
</protein>
<dbReference type="Proteomes" id="UP000000644">
    <property type="component" value="Plasmid pPNAP04"/>
</dbReference>
<evidence type="ECO:0000313" key="4">
    <source>
        <dbReference type="Proteomes" id="UP000000644"/>
    </source>
</evidence>
<feature type="chain" id="PRO_5002639354" description="Transmembrane protein" evidence="2">
    <location>
        <begin position="27"/>
        <end position="225"/>
    </location>
</feature>
<keyword evidence="1" id="KW-0812">Transmembrane</keyword>
<keyword evidence="1" id="KW-0472">Membrane</keyword>
<keyword evidence="2" id="KW-0732">Signal</keyword>
<dbReference type="AlphaFoldDB" id="A1VWU7"/>
<dbReference type="PROSITE" id="PS51257">
    <property type="entry name" value="PROKAR_LIPOPROTEIN"/>
    <property type="match status" value="1"/>
</dbReference>
<keyword evidence="4" id="KW-1185">Reference proteome</keyword>
<gene>
    <name evidence="3" type="ordered locus">Pnap_4714</name>
</gene>
<proteinExistence type="predicted"/>
<feature type="transmembrane region" description="Helical" evidence="1">
    <location>
        <begin position="86"/>
        <end position="108"/>
    </location>
</feature>
<dbReference type="KEGG" id="pna:Pnap_4714"/>
<evidence type="ECO:0000256" key="1">
    <source>
        <dbReference type="SAM" id="Phobius"/>
    </source>
</evidence>
<evidence type="ECO:0000256" key="2">
    <source>
        <dbReference type="SAM" id="SignalP"/>
    </source>
</evidence>
<evidence type="ECO:0000313" key="3">
    <source>
        <dbReference type="EMBL" id="ABM40125.1"/>
    </source>
</evidence>
<evidence type="ECO:0008006" key="5">
    <source>
        <dbReference type="Google" id="ProtNLM"/>
    </source>
</evidence>
<organism evidence="3 4">
    <name type="scientific">Polaromonas naphthalenivorans (strain CJ2)</name>
    <dbReference type="NCBI Taxonomy" id="365044"/>
    <lineage>
        <taxon>Bacteria</taxon>
        <taxon>Pseudomonadati</taxon>
        <taxon>Pseudomonadota</taxon>
        <taxon>Betaproteobacteria</taxon>
        <taxon>Burkholderiales</taxon>
        <taxon>Comamonadaceae</taxon>
        <taxon>Polaromonas</taxon>
    </lineage>
</organism>
<dbReference type="EMBL" id="CP000533">
    <property type="protein sequence ID" value="ABM40125.1"/>
    <property type="molecule type" value="Genomic_DNA"/>
</dbReference>